<dbReference type="SUPFAM" id="SSF140990">
    <property type="entry name" value="FtsH protease domain-like"/>
    <property type="match status" value="1"/>
</dbReference>
<keyword evidence="1" id="KW-1133">Transmembrane helix</keyword>
<name>A0A417Z783_9MICO</name>
<sequence length="237" mass="24411">MNLHSSVSLTLAPSAVDESEALLWVALVVGIALALVPSTYRWGRHGVTAVHEAGHALVALLAGRRLRSIRLHRDSSGETVSVGRSGGPGVVLTLLAGYPAPSLVGLSGVWAARHDHVEAWVLVLLVVLGGTLFLLRNVFGVVVMLAVLAGLVALRRWAEPEQALAACALVSAFLLAAGLRGALELFASRVGGNDASALAQATHLPAALWKTTFVAVALAAAVAGAWVLGLQWPAVSG</sequence>
<organism evidence="2 3">
    <name type="scientific">Dermacoccus abyssi</name>
    <dbReference type="NCBI Taxonomy" id="322596"/>
    <lineage>
        <taxon>Bacteria</taxon>
        <taxon>Bacillati</taxon>
        <taxon>Actinomycetota</taxon>
        <taxon>Actinomycetes</taxon>
        <taxon>Micrococcales</taxon>
        <taxon>Dermacoccaceae</taxon>
        <taxon>Dermacoccus</taxon>
    </lineage>
</organism>
<feature type="transmembrane region" description="Helical" evidence="1">
    <location>
        <begin position="21"/>
        <end position="40"/>
    </location>
</feature>
<comment type="caution">
    <text evidence="2">The sequence shown here is derived from an EMBL/GenBank/DDBJ whole genome shotgun (WGS) entry which is preliminary data.</text>
</comment>
<dbReference type="GO" id="GO:0006508">
    <property type="term" value="P:proteolysis"/>
    <property type="evidence" value="ECO:0007669"/>
    <property type="project" value="InterPro"/>
</dbReference>
<feature type="transmembrane region" description="Helical" evidence="1">
    <location>
        <begin position="119"/>
        <end position="152"/>
    </location>
</feature>
<feature type="transmembrane region" description="Helical" evidence="1">
    <location>
        <begin position="207"/>
        <end position="228"/>
    </location>
</feature>
<proteinExistence type="predicted"/>
<feature type="transmembrane region" description="Helical" evidence="1">
    <location>
        <begin position="90"/>
        <end position="113"/>
    </location>
</feature>
<gene>
    <name evidence="2" type="ORF">D1832_06515</name>
</gene>
<protein>
    <submittedName>
        <fullName evidence="2">M50 family peptidase</fullName>
    </submittedName>
</protein>
<dbReference type="EMBL" id="QWLM01000005">
    <property type="protein sequence ID" value="RHW46469.1"/>
    <property type="molecule type" value="Genomic_DNA"/>
</dbReference>
<dbReference type="InterPro" id="IPR049500">
    <property type="entry name" value="Peptidase_M50B-like"/>
</dbReference>
<reference evidence="2 3" key="1">
    <citation type="submission" date="2018-08" db="EMBL/GenBank/DDBJ databases">
        <title>Whole genome sequence analysis of Dermacoccus abyssi bacteria isolated from Deep Mariana trench Micromonospora spp reveals genes involved in the environmental adaptation and production of secondary metabolites.</title>
        <authorList>
            <person name="Abdel-Mageed W.M."/>
            <person name="Lehri B."/>
            <person name="Nouioui I."/>
            <person name="Goodfellow I."/>
            <person name="Jaspars M."/>
            <person name="Karlyshev A."/>
        </authorList>
    </citation>
    <scope>NUCLEOTIDE SEQUENCE [LARGE SCALE GENOMIC DNA]</scope>
    <source>
        <strain evidence="2 3">MT1.1</strain>
    </source>
</reference>
<accession>A0A417Z783</accession>
<dbReference type="Proteomes" id="UP000285376">
    <property type="component" value="Unassembled WGS sequence"/>
</dbReference>
<feature type="transmembrane region" description="Helical" evidence="1">
    <location>
        <begin position="164"/>
        <end position="187"/>
    </location>
</feature>
<keyword evidence="1" id="KW-0472">Membrane</keyword>
<evidence type="ECO:0000313" key="2">
    <source>
        <dbReference type="EMBL" id="RHW46469.1"/>
    </source>
</evidence>
<dbReference type="GO" id="GO:0004222">
    <property type="term" value="F:metalloendopeptidase activity"/>
    <property type="evidence" value="ECO:0007669"/>
    <property type="project" value="InterPro"/>
</dbReference>
<dbReference type="GO" id="GO:0005524">
    <property type="term" value="F:ATP binding"/>
    <property type="evidence" value="ECO:0007669"/>
    <property type="project" value="InterPro"/>
</dbReference>
<evidence type="ECO:0000313" key="3">
    <source>
        <dbReference type="Proteomes" id="UP000285376"/>
    </source>
</evidence>
<dbReference type="GO" id="GO:0004176">
    <property type="term" value="F:ATP-dependent peptidase activity"/>
    <property type="evidence" value="ECO:0007669"/>
    <property type="project" value="InterPro"/>
</dbReference>
<evidence type="ECO:0000256" key="1">
    <source>
        <dbReference type="SAM" id="Phobius"/>
    </source>
</evidence>
<dbReference type="AlphaFoldDB" id="A0A417Z783"/>
<keyword evidence="1" id="KW-0812">Transmembrane</keyword>
<dbReference type="Pfam" id="PF13398">
    <property type="entry name" value="Peptidase_M50B"/>
    <property type="match status" value="1"/>
</dbReference>
<dbReference type="InterPro" id="IPR037219">
    <property type="entry name" value="Peptidase_M41-like"/>
</dbReference>